<feature type="domain" description="Zasp-like motif" evidence="1">
    <location>
        <begin position="56"/>
        <end position="81"/>
    </location>
</feature>
<evidence type="ECO:0000259" key="1">
    <source>
        <dbReference type="SMART" id="SM00735"/>
    </source>
</evidence>
<organism evidence="2 3">
    <name type="scientific">Meganyctiphanes norvegica</name>
    <name type="common">Northern krill</name>
    <name type="synonym">Thysanopoda norvegica</name>
    <dbReference type="NCBI Taxonomy" id="48144"/>
    <lineage>
        <taxon>Eukaryota</taxon>
        <taxon>Metazoa</taxon>
        <taxon>Ecdysozoa</taxon>
        <taxon>Arthropoda</taxon>
        <taxon>Crustacea</taxon>
        <taxon>Multicrustacea</taxon>
        <taxon>Malacostraca</taxon>
        <taxon>Eumalacostraca</taxon>
        <taxon>Eucarida</taxon>
        <taxon>Euphausiacea</taxon>
        <taxon>Euphausiidae</taxon>
        <taxon>Meganyctiphanes</taxon>
    </lineage>
</organism>
<evidence type="ECO:0000313" key="3">
    <source>
        <dbReference type="Proteomes" id="UP001497623"/>
    </source>
</evidence>
<name>A0AAV2PIE0_MEGNR</name>
<evidence type="ECO:0000313" key="2">
    <source>
        <dbReference type="EMBL" id="CAL4059896.1"/>
    </source>
</evidence>
<dbReference type="Proteomes" id="UP001497623">
    <property type="component" value="Unassembled WGS sequence"/>
</dbReference>
<dbReference type="AlphaFoldDB" id="A0AAV2PIE0"/>
<gene>
    <name evidence="2" type="ORF">MNOR_LOCUS939</name>
</gene>
<comment type="caution">
    <text evidence="2">The sequence shown here is derived from an EMBL/GenBank/DDBJ whole genome shotgun (WGS) entry which is preliminary data.</text>
</comment>
<accession>A0AAV2PIE0</accession>
<dbReference type="InterPro" id="IPR006643">
    <property type="entry name" value="Zasp-like_motif"/>
</dbReference>
<dbReference type="InterPro" id="IPR031847">
    <property type="entry name" value="PDLI1-4/Zasp-like_mid"/>
</dbReference>
<dbReference type="EMBL" id="CAXKWB010000229">
    <property type="protein sequence ID" value="CAL4059896.1"/>
    <property type="molecule type" value="Genomic_DNA"/>
</dbReference>
<keyword evidence="3" id="KW-1185">Reference proteome</keyword>
<dbReference type="SMART" id="SM00735">
    <property type="entry name" value="ZM"/>
    <property type="match status" value="1"/>
</dbReference>
<proteinExistence type="predicted"/>
<reference evidence="2 3" key="1">
    <citation type="submission" date="2024-05" db="EMBL/GenBank/DDBJ databases">
        <authorList>
            <person name="Wallberg A."/>
        </authorList>
    </citation>
    <scope>NUCLEOTIDE SEQUENCE [LARGE SCALE GENOMIC DNA]</scope>
</reference>
<dbReference type="Pfam" id="PF15936">
    <property type="entry name" value="DUF4749"/>
    <property type="match status" value="1"/>
</dbReference>
<sequence length="296" mass="33104">MQDEHISGVKEPSNLPSQHEIAKQKANELLMKEKVTGSLQQISQTQQTLAGVLPKGVVNKQYNTPLGLYSNDAVQDEISKQANKFAELPEVAPQPSGPFPAINPIQSQIQRPQPVILTPNKEYNPQESATWKLLQEVEPKSEMKDEKIANFSSLKEHDPIYSEVYKNPTIKIPEPGQRPSPRDIQKAKSPVADLLPFNKKQNNAPSRLNDAVDSPVRAATLSESAPMNHQMTQEPVKIPVYEAQDHNDYYLQEVPTEPRIPGRKKKTNSIGGRKKIAQSMSFNKLMCDILGDQDDE</sequence>
<protein>
    <recommendedName>
        <fullName evidence="1">Zasp-like motif domain-containing protein</fullName>
    </recommendedName>
</protein>